<name>A0A6J6JQE7_9ZZZZ</name>
<proteinExistence type="predicted"/>
<dbReference type="EMBL" id="CAEZVO010000124">
    <property type="protein sequence ID" value="CAB4638029.1"/>
    <property type="molecule type" value="Genomic_DNA"/>
</dbReference>
<sequence>MRTPAAPPSTVMSPVGASNAAPFISIPPRELFAGADPSNRIPPVPRA</sequence>
<reference evidence="1" key="1">
    <citation type="submission" date="2020-05" db="EMBL/GenBank/DDBJ databases">
        <authorList>
            <person name="Chiriac C."/>
            <person name="Salcher M."/>
            <person name="Ghai R."/>
            <person name="Kavagutti S V."/>
        </authorList>
    </citation>
    <scope>NUCLEOTIDE SEQUENCE</scope>
</reference>
<protein>
    <submittedName>
        <fullName evidence="1">Unannotated protein</fullName>
    </submittedName>
</protein>
<evidence type="ECO:0000313" key="1">
    <source>
        <dbReference type="EMBL" id="CAB4638029.1"/>
    </source>
</evidence>
<gene>
    <name evidence="1" type="ORF">UFOPK2044_00796</name>
</gene>
<dbReference type="AlphaFoldDB" id="A0A6J6JQE7"/>
<accession>A0A6J6JQE7</accession>
<organism evidence="1">
    <name type="scientific">freshwater metagenome</name>
    <dbReference type="NCBI Taxonomy" id="449393"/>
    <lineage>
        <taxon>unclassified sequences</taxon>
        <taxon>metagenomes</taxon>
        <taxon>ecological metagenomes</taxon>
    </lineage>
</organism>